<dbReference type="InterPro" id="IPR000192">
    <property type="entry name" value="Aminotrans_V_dom"/>
</dbReference>
<evidence type="ECO:0000256" key="8">
    <source>
        <dbReference type="ARBA" id="ARBA00023004"/>
    </source>
</evidence>
<dbReference type="RefSeq" id="WP_100897071.1">
    <property type="nucleotide sequence ID" value="NZ_CAWNNC010000001.1"/>
</dbReference>
<evidence type="ECO:0000256" key="4">
    <source>
        <dbReference type="ARBA" id="ARBA00022679"/>
    </source>
</evidence>
<keyword evidence="8" id="KW-0408">Iron</keyword>
<dbReference type="GO" id="GO:0046872">
    <property type="term" value="F:metal ion binding"/>
    <property type="evidence" value="ECO:0007669"/>
    <property type="project" value="UniProtKB-KW"/>
</dbReference>
<comment type="similarity">
    <text evidence="2">Belongs to the class-V pyridoxal-phosphate-dependent aminotransferase family. NifS/IscS subfamily.</text>
</comment>
<dbReference type="PANTHER" id="PTHR11601">
    <property type="entry name" value="CYSTEINE DESULFURYLASE FAMILY MEMBER"/>
    <property type="match status" value="1"/>
</dbReference>
<dbReference type="Gene3D" id="3.90.1150.10">
    <property type="entry name" value="Aspartate Aminotransferase, domain 1"/>
    <property type="match status" value="1"/>
</dbReference>
<dbReference type="OrthoDB" id="9808002at2"/>
<dbReference type="InterPro" id="IPR020578">
    <property type="entry name" value="Aminotrans_V_PyrdxlP_BS"/>
</dbReference>
<keyword evidence="7" id="KW-0663">Pyridoxal phosphate</keyword>
<organism evidence="13 14">
    <name type="scientific">Nostoc flagelliforme CCNUN1</name>
    <dbReference type="NCBI Taxonomy" id="2038116"/>
    <lineage>
        <taxon>Bacteria</taxon>
        <taxon>Bacillati</taxon>
        <taxon>Cyanobacteriota</taxon>
        <taxon>Cyanophyceae</taxon>
        <taxon>Nostocales</taxon>
        <taxon>Nostocaceae</taxon>
        <taxon>Nostoc</taxon>
    </lineage>
</organism>
<dbReference type="Pfam" id="PF00266">
    <property type="entry name" value="Aminotran_5"/>
    <property type="match status" value="1"/>
</dbReference>
<gene>
    <name evidence="13" type="ORF">COO91_00294</name>
</gene>
<protein>
    <recommendedName>
        <fullName evidence="3">cysteine desulfurase</fullName>
        <ecNumber evidence="3">2.8.1.7</ecNumber>
    </recommendedName>
</protein>
<evidence type="ECO:0000256" key="9">
    <source>
        <dbReference type="ARBA" id="ARBA00023014"/>
    </source>
</evidence>
<evidence type="ECO:0000256" key="2">
    <source>
        <dbReference type="ARBA" id="ARBA00006490"/>
    </source>
</evidence>
<evidence type="ECO:0000256" key="5">
    <source>
        <dbReference type="ARBA" id="ARBA00022714"/>
    </source>
</evidence>
<keyword evidence="6" id="KW-0479">Metal-binding</keyword>
<dbReference type="Proteomes" id="UP000232003">
    <property type="component" value="Chromosome"/>
</dbReference>
<reference evidence="13 14" key="1">
    <citation type="submission" date="2017-11" db="EMBL/GenBank/DDBJ databases">
        <title>Complete genome of a free-living desiccation-tolerant cyanobacterium and its photosynthetic adaptation to extreme terrestrial habitat.</title>
        <authorList>
            <person name="Shang J."/>
        </authorList>
    </citation>
    <scope>NUCLEOTIDE SEQUENCE [LARGE SCALE GENOMIC DNA]</scope>
    <source>
        <strain evidence="13 14">CCNUN1</strain>
    </source>
</reference>
<name>A0A2K8SG82_9NOSO</name>
<keyword evidence="14" id="KW-1185">Reference proteome</keyword>
<dbReference type="AlphaFoldDB" id="A0A2K8SG82"/>
<evidence type="ECO:0000256" key="3">
    <source>
        <dbReference type="ARBA" id="ARBA00012239"/>
    </source>
</evidence>
<dbReference type="PANTHER" id="PTHR11601:SF34">
    <property type="entry name" value="CYSTEINE DESULFURASE"/>
    <property type="match status" value="1"/>
</dbReference>
<feature type="domain" description="Aminotransferase class V" evidence="12">
    <location>
        <begin position="6"/>
        <end position="369"/>
    </location>
</feature>
<evidence type="ECO:0000256" key="6">
    <source>
        <dbReference type="ARBA" id="ARBA00022723"/>
    </source>
</evidence>
<evidence type="ECO:0000256" key="10">
    <source>
        <dbReference type="ARBA" id="ARBA00050776"/>
    </source>
</evidence>
<keyword evidence="4" id="KW-0808">Transferase</keyword>
<sequence length="402" mass="43410">MSIRPIYLDCHATTAVDERVLAAMLPYFTEKFGNPSSIGHVYGWEAEAAVKQTREILAAAINATPEEIVFTSGATEANNLAIKGVAEAYFKKGQHIITVATEHNAVIDPCNYLKTLGFEITILPAKKDGVIDLNELNKAFRPETILISVMAANNEIGVLQPLAEIGELCHAYNIIFHTDAAQAIGKIPLDVQAMKIDLMSLTAHKVYGPKGIGALYVRRRNPRVQLAPQQHGGGHERGMRSGTLYTPQIVGFGKAVEIALAEQATENQRLTQLRQSLWSQLSQLEGIHLNGHPQQRLAGNLNISVEGVDGAALLLGLQPVMAISSGSACSSASTAPSHVLTALGNSQQLAYASVRFGIGRFNTQEEIDIVAKHAIATIQSLRKTSFMDSRARKYQSDLAPAD</sequence>
<accession>A0A2K8SG82</accession>
<dbReference type="NCBIfam" id="NF002806">
    <property type="entry name" value="PRK02948.1"/>
    <property type="match status" value="1"/>
</dbReference>
<dbReference type="Gene3D" id="3.40.640.10">
    <property type="entry name" value="Type I PLP-dependent aspartate aminotransferase-like (Major domain)"/>
    <property type="match status" value="1"/>
</dbReference>
<dbReference type="FunFam" id="3.40.640.10:FF:000003">
    <property type="entry name" value="Cysteine desulfurase IscS"/>
    <property type="match status" value="1"/>
</dbReference>
<dbReference type="InterPro" id="IPR015422">
    <property type="entry name" value="PyrdxlP-dep_Trfase_small"/>
</dbReference>
<evidence type="ECO:0000313" key="14">
    <source>
        <dbReference type="Proteomes" id="UP000232003"/>
    </source>
</evidence>
<evidence type="ECO:0000313" key="13">
    <source>
        <dbReference type="EMBL" id="AUB34471.1"/>
    </source>
</evidence>
<keyword evidence="5" id="KW-0001">2Fe-2S</keyword>
<evidence type="ECO:0000256" key="11">
    <source>
        <dbReference type="RuleBase" id="RU004504"/>
    </source>
</evidence>
<dbReference type="SUPFAM" id="SSF53383">
    <property type="entry name" value="PLP-dependent transferases"/>
    <property type="match status" value="1"/>
</dbReference>
<dbReference type="EC" id="2.8.1.7" evidence="3"/>
<dbReference type="InterPro" id="IPR016454">
    <property type="entry name" value="Cysteine_dSase"/>
</dbReference>
<dbReference type="PIRSF" id="PIRSF005572">
    <property type="entry name" value="NifS"/>
    <property type="match status" value="1"/>
</dbReference>
<comment type="cofactor">
    <cofactor evidence="1 11">
        <name>pyridoxal 5'-phosphate</name>
        <dbReference type="ChEBI" id="CHEBI:597326"/>
    </cofactor>
</comment>
<evidence type="ECO:0000256" key="1">
    <source>
        <dbReference type="ARBA" id="ARBA00001933"/>
    </source>
</evidence>
<evidence type="ECO:0000259" key="12">
    <source>
        <dbReference type="Pfam" id="PF00266"/>
    </source>
</evidence>
<evidence type="ECO:0000256" key="7">
    <source>
        <dbReference type="ARBA" id="ARBA00022898"/>
    </source>
</evidence>
<dbReference type="GO" id="GO:0031071">
    <property type="term" value="F:cysteine desulfurase activity"/>
    <property type="evidence" value="ECO:0007669"/>
    <property type="project" value="UniProtKB-EC"/>
</dbReference>
<proteinExistence type="inferred from homology"/>
<keyword evidence="9" id="KW-0411">Iron-sulfur</keyword>
<dbReference type="GO" id="GO:0051537">
    <property type="term" value="F:2 iron, 2 sulfur cluster binding"/>
    <property type="evidence" value="ECO:0007669"/>
    <property type="project" value="UniProtKB-KW"/>
</dbReference>
<dbReference type="InterPro" id="IPR015421">
    <property type="entry name" value="PyrdxlP-dep_Trfase_major"/>
</dbReference>
<dbReference type="PROSITE" id="PS00595">
    <property type="entry name" value="AA_TRANSFER_CLASS_5"/>
    <property type="match status" value="1"/>
</dbReference>
<dbReference type="EMBL" id="CP024785">
    <property type="protein sequence ID" value="AUB34471.1"/>
    <property type="molecule type" value="Genomic_DNA"/>
</dbReference>
<comment type="catalytic activity">
    <reaction evidence="10">
        <text>(sulfur carrier)-H + L-cysteine = (sulfur carrier)-SH + L-alanine</text>
        <dbReference type="Rhea" id="RHEA:43892"/>
        <dbReference type="Rhea" id="RHEA-COMP:14737"/>
        <dbReference type="Rhea" id="RHEA-COMP:14739"/>
        <dbReference type="ChEBI" id="CHEBI:29917"/>
        <dbReference type="ChEBI" id="CHEBI:35235"/>
        <dbReference type="ChEBI" id="CHEBI:57972"/>
        <dbReference type="ChEBI" id="CHEBI:64428"/>
        <dbReference type="EC" id="2.8.1.7"/>
    </reaction>
</comment>
<dbReference type="InterPro" id="IPR015424">
    <property type="entry name" value="PyrdxlP-dep_Trfase"/>
</dbReference>
<dbReference type="KEGG" id="nfl:COO91_00294"/>